<gene>
    <name evidence="3" type="ORF">GCM10009114_18610</name>
</gene>
<dbReference type="Proteomes" id="UP001500359">
    <property type="component" value="Unassembled WGS sequence"/>
</dbReference>
<keyword evidence="2" id="KW-0472">Membrane</keyword>
<keyword evidence="2" id="KW-0812">Transmembrane</keyword>
<name>A0ABN1LIF8_9ALTE</name>
<dbReference type="PANTHER" id="PTHR32309">
    <property type="entry name" value="TYROSINE-PROTEIN KINASE"/>
    <property type="match status" value="1"/>
</dbReference>
<feature type="transmembrane region" description="Helical" evidence="2">
    <location>
        <begin position="294"/>
        <end position="315"/>
    </location>
</feature>
<organism evidence="3 4">
    <name type="scientific">Aliiglaciecola litoralis</name>
    <dbReference type="NCBI Taxonomy" id="582857"/>
    <lineage>
        <taxon>Bacteria</taxon>
        <taxon>Pseudomonadati</taxon>
        <taxon>Pseudomonadota</taxon>
        <taxon>Gammaproteobacteria</taxon>
        <taxon>Alteromonadales</taxon>
        <taxon>Alteromonadaceae</taxon>
        <taxon>Aliiglaciecola</taxon>
    </lineage>
</organism>
<evidence type="ECO:0008006" key="5">
    <source>
        <dbReference type="Google" id="ProtNLM"/>
    </source>
</evidence>
<dbReference type="PANTHER" id="PTHR32309:SF13">
    <property type="entry name" value="FERRIC ENTEROBACTIN TRANSPORT PROTEIN FEPE"/>
    <property type="match status" value="1"/>
</dbReference>
<evidence type="ECO:0000313" key="4">
    <source>
        <dbReference type="Proteomes" id="UP001500359"/>
    </source>
</evidence>
<keyword evidence="4" id="KW-1185">Reference proteome</keyword>
<feature type="coiled-coil region" evidence="1">
    <location>
        <begin position="137"/>
        <end position="243"/>
    </location>
</feature>
<dbReference type="EMBL" id="BAAAFD010000004">
    <property type="protein sequence ID" value="GAA0856482.1"/>
    <property type="molecule type" value="Genomic_DNA"/>
</dbReference>
<protein>
    <recommendedName>
        <fullName evidence="5">Tyrosine kinase G-rich domain-containing protein</fullName>
    </recommendedName>
</protein>
<evidence type="ECO:0000313" key="3">
    <source>
        <dbReference type="EMBL" id="GAA0856482.1"/>
    </source>
</evidence>
<keyword evidence="2" id="KW-1133">Transmembrane helix</keyword>
<evidence type="ECO:0000256" key="1">
    <source>
        <dbReference type="SAM" id="Coils"/>
    </source>
</evidence>
<keyword evidence="1" id="KW-0175">Coiled coil</keyword>
<reference evidence="3 4" key="1">
    <citation type="journal article" date="2019" name="Int. J. Syst. Evol. Microbiol.">
        <title>The Global Catalogue of Microorganisms (GCM) 10K type strain sequencing project: providing services to taxonomists for standard genome sequencing and annotation.</title>
        <authorList>
            <consortium name="The Broad Institute Genomics Platform"/>
            <consortium name="The Broad Institute Genome Sequencing Center for Infectious Disease"/>
            <person name="Wu L."/>
            <person name="Ma J."/>
        </authorList>
    </citation>
    <scope>NUCLEOTIDE SEQUENCE [LARGE SCALE GENOMIC DNA]</scope>
    <source>
        <strain evidence="3 4">JCM 15896</strain>
    </source>
</reference>
<sequence>MEHNRAPMMRSDIAPGMQTLDVLNTQVDIILSHTVIANAVDKVRPHERPEKPSIVRDIKKSFRAGLETLGLADKSTKRDNWIRYLKKNVSVKALVSSSIIHVKYTDEDPKWSSDMVNAIVQAYIDHHVELYRPRGTAEVYRKQMEQLRQQLDQHRDQLESINQSEDVTAATEQRRSLILQKAAFQERIAAAEQTLAELLLRFTAEHEKVKSQRQQLASFRQEIETLDNQLRKLELNLSKTTQMRLNIATEESLYQAYKRRYDEERLKELANADLINVRVVEMSTPSVRPDRSRLFFIAIAVIGALIFSIGIAFIFEYFDRRVNNSGIAEEILGVPELGSIDAY</sequence>
<dbReference type="InterPro" id="IPR050445">
    <property type="entry name" value="Bact_polysacc_biosynth/exp"/>
</dbReference>
<evidence type="ECO:0000256" key="2">
    <source>
        <dbReference type="SAM" id="Phobius"/>
    </source>
</evidence>
<accession>A0ABN1LIF8</accession>
<comment type="caution">
    <text evidence="3">The sequence shown here is derived from an EMBL/GenBank/DDBJ whole genome shotgun (WGS) entry which is preliminary data.</text>
</comment>
<proteinExistence type="predicted"/>